<dbReference type="InterPro" id="IPR052226">
    <property type="entry name" value="UPF0332_toxin"/>
</dbReference>
<reference evidence="4 5" key="1">
    <citation type="submission" date="2007-03" db="EMBL/GenBank/DDBJ databases">
        <authorList>
            <person name="Fulton L."/>
            <person name="Clifton S."/>
            <person name="Fulton B."/>
            <person name="Xu J."/>
            <person name="Minx P."/>
            <person name="Pepin K.H."/>
            <person name="Johnson M."/>
            <person name="Thiruvilangam P."/>
            <person name="Bhonagiri V."/>
            <person name="Nash W.E."/>
            <person name="Mardis E.R."/>
            <person name="Wilson R.K."/>
        </authorList>
    </citation>
    <scope>NUCLEOTIDE SEQUENCE [LARGE SCALE GENOMIC DNA]</scope>
    <source>
        <strain evidence="4 5">ATCC 27560</strain>
    </source>
</reference>
<dbReference type="Pfam" id="PF05168">
    <property type="entry name" value="HEPN"/>
    <property type="match status" value="1"/>
</dbReference>
<dbReference type="AlphaFoldDB" id="A5ZA98"/>
<dbReference type="eggNOG" id="COG1895">
    <property type="taxonomic scope" value="Bacteria"/>
</dbReference>
<keyword evidence="2" id="KW-0175">Coiled coil</keyword>
<evidence type="ECO:0000259" key="3">
    <source>
        <dbReference type="Pfam" id="PF05168"/>
    </source>
</evidence>
<dbReference type="PANTHER" id="PTHR36565">
    <property type="entry name" value="UPF0332 PROTEIN TM_1000"/>
    <property type="match status" value="1"/>
</dbReference>
<dbReference type="STRING" id="411463.EUBVEN_02645"/>
<comment type="caution">
    <text evidence="4">The sequence shown here is derived from an EMBL/GenBank/DDBJ whole genome shotgun (WGS) entry which is preliminary data.</text>
</comment>
<accession>A5ZA98</accession>
<dbReference type="PANTHER" id="PTHR36565:SF1">
    <property type="entry name" value="UPF0332 PROTEIN TM_1000"/>
    <property type="match status" value="1"/>
</dbReference>
<feature type="coiled-coil region" evidence="2">
    <location>
        <begin position="14"/>
        <end position="41"/>
    </location>
</feature>
<organism evidence="4 5">
    <name type="scientific">Eubacterium ventriosum ATCC 27560</name>
    <dbReference type="NCBI Taxonomy" id="411463"/>
    <lineage>
        <taxon>Bacteria</taxon>
        <taxon>Bacillati</taxon>
        <taxon>Bacillota</taxon>
        <taxon>Clostridia</taxon>
        <taxon>Eubacteriales</taxon>
        <taxon>Eubacteriaceae</taxon>
        <taxon>Eubacterium</taxon>
    </lineage>
</organism>
<protein>
    <submittedName>
        <fullName evidence="4">HEPN domain protein</fullName>
    </submittedName>
</protein>
<name>A5ZA98_9FIRM</name>
<dbReference type="HOGENOM" id="CLU_151247_2_0_9"/>
<dbReference type="Gene3D" id="1.20.120.330">
    <property type="entry name" value="Nucleotidyltransferases domain 2"/>
    <property type="match status" value="1"/>
</dbReference>
<comment type="similarity">
    <text evidence="1">Belongs to the UPF0332 family.</text>
</comment>
<evidence type="ECO:0000256" key="1">
    <source>
        <dbReference type="ARBA" id="ARBA00038248"/>
    </source>
</evidence>
<dbReference type="InterPro" id="IPR007842">
    <property type="entry name" value="HEPN_dom"/>
</dbReference>
<dbReference type="OrthoDB" id="1684393at2"/>
<proteinExistence type="inferred from homology"/>
<evidence type="ECO:0000313" key="5">
    <source>
        <dbReference type="Proteomes" id="UP000006000"/>
    </source>
</evidence>
<sequence>MLHSDEGNIFDLARHRLDVAKEDLETAISNLKEEHYRAANNRAYYSIYHSICAVFALENVAYKRHKDTLANFNKNYIKTEIFSKDLGRKISKAQTVRHNSDYDDFYLITKEETVQQIETAEQLLDAVEIYIEDKIRENN</sequence>
<dbReference type="RefSeq" id="WP_005360448.1">
    <property type="nucleotide sequence ID" value="NZ_DS264270.1"/>
</dbReference>
<dbReference type="EMBL" id="AAVL02000038">
    <property type="protein sequence ID" value="EDM49999.1"/>
    <property type="molecule type" value="Genomic_DNA"/>
</dbReference>
<evidence type="ECO:0000256" key="2">
    <source>
        <dbReference type="SAM" id="Coils"/>
    </source>
</evidence>
<feature type="domain" description="HEPN" evidence="3">
    <location>
        <begin position="14"/>
        <end position="129"/>
    </location>
</feature>
<dbReference type="Proteomes" id="UP000006000">
    <property type="component" value="Unassembled WGS sequence"/>
</dbReference>
<reference evidence="4 5" key="2">
    <citation type="submission" date="2007-04" db="EMBL/GenBank/DDBJ databases">
        <title>Draft genome sequence of Eubacterium ventriosum (ATCC 27560).</title>
        <authorList>
            <person name="Sudarsanam P."/>
            <person name="Ley R."/>
            <person name="Guruge J."/>
            <person name="Turnbaugh P.J."/>
            <person name="Mahowald M."/>
            <person name="Liep D."/>
            <person name="Gordon J."/>
        </authorList>
    </citation>
    <scope>NUCLEOTIDE SEQUENCE [LARGE SCALE GENOMIC DNA]</scope>
    <source>
        <strain evidence="4 5">ATCC 27560</strain>
    </source>
</reference>
<gene>
    <name evidence="4" type="ORF">EUBVEN_02645</name>
</gene>
<evidence type="ECO:0000313" key="4">
    <source>
        <dbReference type="EMBL" id="EDM49999.1"/>
    </source>
</evidence>